<dbReference type="Pfam" id="PF25876">
    <property type="entry name" value="HH_MFP_RND"/>
    <property type="match status" value="1"/>
</dbReference>
<dbReference type="GO" id="GO:1990281">
    <property type="term" value="C:efflux pump complex"/>
    <property type="evidence" value="ECO:0007669"/>
    <property type="project" value="TreeGrafter"/>
</dbReference>
<dbReference type="InterPro" id="IPR058792">
    <property type="entry name" value="Beta-barrel_RND_2"/>
</dbReference>
<evidence type="ECO:0000259" key="8">
    <source>
        <dbReference type="Pfam" id="PF25967"/>
    </source>
</evidence>
<keyword evidence="3" id="KW-0813">Transport</keyword>
<dbReference type="InterPro" id="IPR058627">
    <property type="entry name" value="MdtA-like_C"/>
</dbReference>
<evidence type="ECO:0000256" key="4">
    <source>
        <dbReference type="SAM" id="Coils"/>
    </source>
</evidence>
<protein>
    <submittedName>
        <fullName evidence="9">Efflux RND transporter periplasmic adaptor subunit</fullName>
    </submittedName>
</protein>
<name>A0A1Z3UA38_BREVE</name>
<feature type="coiled-coil region" evidence="4">
    <location>
        <begin position="133"/>
        <end position="160"/>
    </location>
</feature>
<dbReference type="AlphaFoldDB" id="A0A1Z3UA38"/>
<dbReference type="Gene3D" id="2.40.30.170">
    <property type="match status" value="1"/>
</dbReference>
<feature type="domain" description="CusB-like beta-barrel" evidence="7">
    <location>
        <begin position="240"/>
        <end position="308"/>
    </location>
</feature>
<dbReference type="GO" id="GO:0015562">
    <property type="term" value="F:efflux transmembrane transporter activity"/>
    <property type="evidence" value="ECO:0007669"/>
    <property type="project" value="TreeGrafter"/>
</dbReference>
<evidence type="ECO:0000259" key="5">
    <source>
        <dbReference type="Pfam" id="PF25876"/>
    </source>
</evidence>
<dbReference type="InterPro" id="IPR058624">
    <property type="entry name" value="MdtA-like_HH"/>
</dbReference>
<proteinExistence type="inferred from homology"/>
<dbReference type="InterPro" id="IPR006143">
    <property type="entry name" value="RND_pump_MFP"/>
</dbReference>
<evidence type="ECO:0000256" key="2">
    <source>
        <dbReference type="ARBA" id="ARBA00009477"/>
    </source>
</evidence>
<gene>
    <name evidence="9" type="ORF">CEP68_11825</name>
</gene>
<dbReference type="Gene3D" id="1.10.287.470">
    <property type="entry name" value="Helix hairpin bin"/>
    <property type="match status" value="1"/>
</dbReference>
<evidence type="ECO:0000313" key="9">
    <source>
        <dbReference type="EMBL" id="ASE40138.1"/>
    </source>
</evidence>
<sequence length="406" mass="41667">MSAALGRYKGNSHRLIALQGRFSVLQTTRPTLLAGAAVLAVLVLAGCGGGDDKKADGKEAAGARQTVTAATVTQINLARTVNASGSVSAWEEVPVAAETGGLTAVAVYVDEGSYVRQGQPLVQMNDVLLRAQLRQQQAQVQLAEANVARDNAALDRAQQLKERGFLSQASLDTALANQRSSNANLAAARAALSQTQTQLSQATIRAPVSGLIISRSVTKGQIIAAGTELFRMVRDGRLELDAQVPETELSLVRAGQSAIVTSSEAGQTTGSVRIVTPEVNAQTRLGLARISLAPGAQLRPGMFARAEIAVGDQPALVVPASAVVYREAKAGVYVVGQGDVVRFVPVTTGVRSGDRVAVTGVQAGQRVVVQGAGFLGEGDHVTVAPATAAPQPATPAAPAPAAAAAR</sequence>
<dbReference type="Gene3D" id="2.40.50.100">
    <property type="match status" value="1"/>
</dbReference>
<dbReference type="EMBL" id="CP022048">
    <property type="protein sequence ID" value="ASE40138.1"/>
    <property type="molecule type" value="Genomic_DNA"/>
</dbReference>
<evidence type="ECO:0000256" key="1">
    <source>
        <dbReference type="ARBA" id="ARBA00004196"/>
    </source>
</evidence>
<dbReference type="Proteomes" id="UP000197050">
    <property type="component" value="Chromosome"/>
</dbReference>
<dbReference type="NCBIfam" id="TIGR01730">
    <property type="entry name" value="RND_mfp"/>
    <property type="match status" value="1"/>
</dbReference>
<evidence type="ECO:0000259" key="7">
    <source>
        <dbReference type="Pfam" id="PF25954"/>
    </source>
</evidence>
<reference evidence="10" key="1">
    <citation type="submission" date="2017-06" db="EMBL/GenBank/DDBJ databases">
        <title>FDA dAtabase for Regulatory Grade micrObial Sequences (FDA-ARGOS): Supporting development and validation of Infectious Disease Dx tests.</title>
        <authorList>
            <person name="Minogue T."/>
            <person name="Wolcott M."/>
            <person name="Wasieloski L."/>
            <person name="Aguilar W."/>
            <person name="Moore D."/>
            <person name="Tallon L."/>
            <person name="Sadzewicz L."/>
            <person name="Sengamalay N."/>
            <person name="Ott S."/>
            <person name="Godinez A."/>
            <person name="Nagaraj S."/>
            <person name="Nadendla S."/>
            <person name="Geyer C."/>
            <person name="Sichtig H."/>
        </authorList>
    </citation>
    <scope>NUCLEOTIDE SEQUENCE [LARGE SCALE GENOMIC DNA]</scope>
    <source>
        <strain evidence="10">FDAARGOS_289</strain>
    </source>
</reference>
<feature type="domain" description="Multidrug resistance protein MdtA-like C-terminal permuted SH3" evidence="8">
    <location>
        <begin position="315"/>
        <end position="372"/>
    </location>
</feature>
<evidence type="ECO:0000256" key="3">
    <source>
        <dbReference type="ARBA" id="ARBA00022448"/>
    </source>
</evidence>
<dbReference type="PANTHER" id="PTHR30469">
    <property type="entry name" value="MULTIDRUG RESISTANCE PROTEIN MDTA"/>
    <property type="match status" value="1"/>
</dbReference>
<feature type="domain" description="Multidrug resistance protein MdtA-like alpha-helical hairpin" evidence="5">
    <location>
        <begin position="133"/>
        <end position="201"/>
    </location>
</feature>
<accession>A0A1Z3UA38</accession>
<keyword evidence="4" id="KW-0175">Coiled coil</keyword>
<dbReference type="KEGG" id="bvc:CEP68_11825"/>
<dbReference type="Pfam" id="PF25954">
    <property type="entry name" value="Beta-barrel_RND_2"/>
    <property type="match status" value="1"/>
</dbReference>
<dbReference type="SUPFAM" id="SSF111369">
    <property type="entry name" value="HlyD-like secretion proteins"/>
    <property type="match status" value="1"/>
</dbReference>
<dbReference type="Gene3D" id="2.40.420.20">
    <property type="match status" value="1"/>
</dbReference>
<organism evidence="9 10">
    <name type="scientific">Brevundimonas vesicularis</name>
    <name type="common">Pseudomonas vesicularis</name>
    <dbReference type="NCBI Taxonomy" id="41276"/>
    <lineage>
        <taxon>Bacteria</taxon>
        <taxon>Pseudomonadati</taxon>
        <taxon>Pseudomonadota</taxon>
        <taxon>Alphaproteobacteria</taxon>
        <taxon>Caulobacterales</taxon>
        <taxon>Caulobacteraceae</taxon>
        <taxon>Brevundimonas</taxon>
    </lineage>
</organism>
<dbReference type="Pfam" id="PF25967">
    <property type="entry name" value="RND-MFP_C"/>
    <property type="match status" value="1"/>
</dbReference>
<dbReference type="InterPro" id="IPR058625">
    <property type="entry name" value="MdtA-like_BSH"/>
</dbReference>
<comment type="subcellular location">
    <subcellularLocation>
        <location evidence="1">Cell envelope</location>
    </subcellularLocation>
</comment>
<evidence type="ECO:0000259" key="6">
    <source>
        <dbReference type="Pfam" id="PF25917"/>
    </source>
</evidence>
<dbReference type="PANTHER" id="PTHR30469:SF15">
    <property type="entry name" value="HLYD FAMILY OF SECRETION PROTEINS"/>
    <property type="match status" value="1"/>
</dbReference>
<evidence type="ECO:0000313" key="10">
    <source>
        <dbReference type="Proteomes" id="UP000197050"/>
    </source>
</evidence>
<dbReference type="Pfam" id="PF25917">
    <property type="entry name" value="BSH_RND"/>
    <property type="match status" value="1"/>
</dbReference>
<feature type="domain" description="Multidrug resistance protein MdtA-like barrel-sandwich hybrid" evidence="6">
    <location>
        <begin position="105"/>
        <end position="230"/>
    </location>
</feature>
<comment type="similarity">
    <text evidence="2">Belongs to the membrane fusion protein (MFP) (TC 8.A.1) family.</text>
</comment>